<dbReference type="PANTHER" id="PTHR10629">
    <property type="entry name" value="CYTOSINE-SPECIFIC METHYLTRANSFERASE"/>
    <property type="match status" value="1"/>
</dbReference>
<comment type="similarity">
    <text evidence="5">Belongs to the class I-like SAM-binding methyltransferase superfamily. C5-methyltransferase family.</text>
</comment>
<dbReference type="EMBL" id="JALNTZ010000618">
    <property type="protein sequence ID" value="KAJ3632125.1"/>
    <property type="molecule type" value="Genomic_DNA"/>
</dbReference>
<evidence type="ECO:0000313" key="6">
    <source>
        <dbReference type="EMBL" id="KAJ3632125.1"/>
    </source>
</evidence>
<keyword evidence="3 5" id="KW-0808">Transferase</keyword>
<dbReference type="PROSITE" id="PS51679">
    <property type="entry name" value="SAM_MT_C5"/>
    <property type="match status" value="1"/>
</dbReference>
<evidence type="ECO:0000313" key="7">
    <source>
        <dbReference type="Proteomes" id="UP001168821"/>
    </source>
</evidence>
<proteinExistence type="inferred from homology"/>
<protein>
    <recommendedName>
        <fullName evidence="1">DNA (cytosine-5-)-methyltransferase</fullName>
        <ecNumber evidence="1">2.1.1.37</ecNumber>
    </recommendedName>
</protein>
<dbReference type="Gene3D" id="3.90.120.10">
    <property type="entry name" value="DNA Methylase, subunit A, domain 2"/>
    <property type="match status" value="1"/>
</dbReference>
<comment type="caution">
    <text evidence="6">The sequence shown here is derived from an EMBL/GenBank/DDBJ whole genome shotgun (WGS) entry which is preliminary data.</text>
</comment>
<organism evidence="6 7">
    <name type="scientific">Zophobas morio</name>
    <dbReference type="NCBI Taxonomy" id="2755281"/>
    <lineage>
        <taxon>Eukaryota</taxon>
        <taxon>Metazoa</taxon>
        <taxon>Ecdysozoa</taxon>
        <taxon>Arthropoda</taxon>
        <taxon>Hexapoda</taxon>
        <taxon>Insecta</taxon>
        <taxon>Pterygota</taxon>
        <taxon>Neoptera</taxon>
        <taxon>Endopterygota</taxon>
        <taxon>Coleoptera</taxon>
        <taxon>Polyphaga</taxon>
        <taxon>Cucujiformia</taxon>
        <taxon>Tenebrionidae</taxon>
        <taxon>Zophobas</taxon>
    </lineage>
</organism>
<keyword evidence="7" id="KW-1185">Reference proteome</keyword>
<dbReference type="Gene3D" id="3.40.50.150">
    <property type="entry name" value="Vaccinia Virus protein VP39"/>
    <property type="match status" value="1"/>
</dbReference>
<dbReference type="Pfam" id="PF00145">
    <property type="entry name" value="DNA_methylase"/>
    <property type="match status" value="1"/>
</dbReference>
<dbReference type="GO" id="GO:0003886">
    <property type="term" value="F:DNA (cytosine-5-)-methyltransferase activity"/>
    <property type="evidence" value="ECO:0007669"/>
    <property type="project" value="UniProtKB-EC"/>
</dbReference>
<dbReference type="InterPro" id="IPR050390">
    <property type="entry name" value="C5-Methyltransferase"/>
</dbReference>
<dbReference type="PANTHER" id="PTHR10629:SF52">
    <property type="entry name" value="DNA (CYTOSINE-5)-METHYLTRANSFERASE 1"/>
    <property type="match status" value="1"/>
</dbReference>
<dbReference type="GO" id="GO:0032259">
    <property type="term" value="P:methylation"/>
    <property type="evidence" value="ECO:0007669"/>
    <property type="project" value="UniProtKB-KW"/>
</dbReference>
<dbReference type="SUPFAM" id="SSF53335">
    <property type="entry name" value="S-adenosyl-L-methionine-dependent methyltransferases"/>
    <property type="match status" value="1"/>
</dbReference>
<evidence type="ECO:0000256" key="2">
    <source>
        <dbReference type="ARBA" id="ARBA00022603"/>
    </source>
</evidence>
<dbReference type="GO" id="GO:0003677">
    <property type="term" value="F:DNA binding"/>
    <property type="evidence" value="ECO:0007669"/>
    <property type="project" value="TreeGrafter"/>
</dbReference>
<evidence type="ECO:0000256" key="4">
    <source>
        <dbReference type="ARBA" id="ARBA00022691"/>
    </source>
</evidence>
<evidence type="ECO:0000256" key="1">
    <source>
        <dbReference type="ARBA" id="ARBA00011975"/>
    </source>
</evidence>
<dbReference type="GO" id="GO:0044027">
    <property type="term" value="P:negative regulation of gene expression via chromosomal CpG island methylation"/>
    <property type="evidence" value="ECO:0007669"/>
    <property type="project" value="TreeGrafter"/>
</dbReference>
<dbReference type="PROSITE" id="PS00094">
    <property type="entry name" value="C5_MTASE_1"/>
    <property type="match status" value="1"/>
</dbReference>
<dbReference type="InterPro" id="IPR018117">
    <property type="entry name" value="C5_DNA_meth_AS"/>
</dbReference>
<keyword evidence="2 5" id="KW-0489">Methyltransferase</keyword>
<dbReference type="AlphaFoldDB" id="A0AA38M064"/>
<reference evidence="6" key="1">
    <citation type="journal article" date="2023" name="G3 (Bethesda)">
        <title>Whole genome assemblies of Zophobas morio and Tenebrio molitor.</title>
        <authorList>
            <person name="Kaur S."/>
            <person name="Stinson S.A."/>
            <person name="diCenzo G.C."/>
        </authorList>
    </citation>
    <scope>NUCLEOTIDE SEQUENCE</scope>
    <source>
        <strain evidence="6">QUZm001</strain>
    </source>
</reference>
<evidence type="ECO:0000256" key="5">
    <source>
        <dbReference type="PROSITE-ProRule" id="PRU01016"/>
    </source>
</evidence>
<name>A0AA38M064_9CUCU</name>
<sequence length="266" mass="30505">MSNKIKGVSLFANVGIDEHYLKDANIEMKVSNELLEKRADFYRHLYPEVNMICGDITNKKIFNEVVEAAKKEKCNLLIATPPCQGMSIAGTMDASDPRNKLIKYVVKFARSVNTIEHVLIENVPGILKFKIKKDNGREILIKDYIKKEFELMGFNVRYEILDAADFKTPQHRRRAIFFMSKNGEWPTPLKSKRKTVEEAIGELPSLNPGETSHIKYHVAKPHAERHIQWMKNTPTGKSAHENQTNFPVKANGKPIKGYTTTYKRME</sequence>
<gene>
    <name evidence="6" type="ORF">Zmor_022072</name>
</gene>
<keyword evidence="4 5" id="KW-0949">S-adenosyl-L-methionine</keyword>
<dbReference type="GO" id="GO:0005634">
    <property type="term" value="C:nucleus"/>
    <property type="evidence" value="ECO:0007669"/>
    <property type="project" value="TreeGrafter"/>
</dbReference>
<accession>A0AA38M064</accession>
<dbReference type="InterPro" id="IPR001525">
    <property type="entry name" value="C5_MeTfrase"/>
</dbReference>
<feature type="active site" evidence="5">
    <location>
        <position position="83"/>
    </location>
</feature>
<dbReference type="EC" id="2.1.1.37" evidence="1"/>
<evidence type="ECO:0000256" key="3">
    <source>
        <dbReference type="ARBA" id="ARBA00022679"/>
    </source>
</evidence>
<dbReference type="Proteomes" id="UP001168821">
    <property type="component" value="Unassembled WGS sequence"/>
</dbReference>
<dbReference type="InterPro" id="IPR029063">
    <property type="entry name" value="SAM-dependent_MTases_sf"/>
</dbReference>